<evidence type="ECO:0000256" key="1">
    <source>
        <dbReference type="ARBA" id="ARBA00022884"/>
    </source>
</evidence>
<dbReference type="STRING" id="77166.U4U584"/>
<dbReference type="AlphaFoldDB" id="U4U584"/>
<dbReference type="PANTHER" id="PTHR23147">
    <property type="entry name" value="SERINE/ARGININE RICH SPLICING FACTOR"/>
    <property type="match status" value="1"/>
</dbReference>
<sequence>MSRYNSDCKVYVGDLGNSASKQEIEDAFRHYGPLRNVWVARNPPGFAFVEFEDPRDAEDAVRGLAEDRRPDQEVVRFIQMIGAMSVETAVTTQGTVESTEEEDVVIELEADPEVVLAIEELAPEAIRAHAAGPGRVDPDQLLRRVEAAPDPTGMIGDPGRALTPGAGRP</sequence>
<keyword evidence="1 2" id="KW-0694">RNA-binding</keyword>
<dbReference type="FunFam" id="3.30.70.330:FF:001074">
    <property type="entry name" value="Splicing factor, arginine/serine-rich 7"/>
    <property type="match status" value="1"/>
</dbReference>
<evidence type="ECO:0000256" key="3">
    <source>
        <dbReference type="SAM" id="MobiDB-lite"/>
    </source>
</evidence>
<dbReference type="PROSITE" id="PS50102">
    <property type="entry name" value="RRM"/>
    <property type="match status" value="1"/>
</dbReference>
<evidence type="ECO:0000259" key="4">
    <source>
        <dbReference type="PROSITE" id="PS50102"/>
    </source>
</evidence>
<dbReference type="Pfam" id="PF00076">
    <property type="entry name" value="RRM_1"/>
    <property type="match status" value="1"/>
</dbReference>
<organism evidence="5 6">
    <name type="scientific">Dendroctonus ponderosae</name>
    <name type="common">Mountain pine beetle</name>
    <dbReference type="NCBI Taxonomy" id="77166"/>
    <lineage>
        <taxon>Eukaryota</taxon>
        <taxon>Metazoa</taxon>
        <taxon>Ecdysozoa</taxon>
        <taxon>Arthropoda</taxon>
        <taxon>Hexapoda</taxon>
        <taxon>Insecta</taxon>
        <taxon>Pterygota</taxon>
        <taxon>Neoptera</taxon>
        <taxon>Endopterygota</taxon>
        <taxon>Coleoptera</taxon>
        <taxon>Polyphaga</taxon>
        <taxon>Cucujiformia</taxon>
        <taxon>Curculionidae</taxon>
        <taxon>Scolytinae</taxon>
        <taxon>Dendroctonus</taxon>
    </lineage>
</organism>
<reference evidence="5 6" key="1">
    <citation type="journal article" date="2013" name="Genome Biol.">
        <title>Draft genome of the mountain pine beetle, Dendroctonus ponderosae Hopkins, a major forest pest.</title>
        <authorList>
            <person name="Keeling C.I."/>
            <person name="Yuen M.M."/>
            <person name="Liao N.Y."/>
            <person name="Docking T.R."/>
            <person name="Chan S.K."/>
            <person name="Taylor G.A."/>
            <person name="Palmquist D.L."/>
            <person name="Jackman S.D."/>
            <person name="Nguyen A."/>
            <person name="Li M."/>
            <person name="Henderson H."/>
            <person name="Janes J.K."/>
            <person name="Zhao Y."/>
            <person name="Pandoh P."/>
            <person name="Moore R."/>
            <person name="Sperling F.A."/>
            <person name="Huber D.P."/>
            <person name="Birol I."/>
            <person name="Jones S.J."/>
            <person name="Bohlmann J."/>
        </authorList>
    </citation>
    <scope>NUCLEOTIDE SEQUENCE</scope>
</reference>
<evidence type="ECO:0000256" key="2">
    <source>
        <dbReference type="PROSITE-ProRule" id="PRU00176"/>
    </source>
</evidence>
<dbReference type="GO" id="GO:0003723">
    <property type="term" value="F:RNA binding"/>
    <property type="evidence" value="ECO:0007669"/>
    <property type="project" value="UniProtKB-UniRule"/>
</dbReference>
<dbReference type="InterPro" id="IPR050907">
    <property type="entry name" value="SRSF"/>
</dbReference>
<gene>
    <name evidence="5" type="ORF">D910_06427</name>
</gene>
<dbReference type="EMBL" id="KB632136">
    <property type="protein sequence ID" value="ERL89049.1"/>
    <property type="molecule type" value="Genomic_DNA"/>
</dbReference>
<evidence type="ECO:0000313" key="6">
    <source>
        <dbReference type="Proteomes" id="UP000030742"/>
    </source>
</evidence>
<dbReference type="Proteomes" id="UP000030742">
    <property type="component" value="Unassembled WGS sequence"/>
</dbReference>
<dbReference type="InterPro" id="IPR000504">
    <property type="entry name" value="RRM_dom"/>
</dbReference>
<dbReference type="InterPro" id="IPR035979">
    <property type="entry name" value="RBD_domain_sf"/>
</dbReference>
<accession>U4U584</accession>
<dbReference type="Gene3D" id="3.30.70.330">
    <property type="match status" value="1"/>
</dbReference>
<evidence type="ECO:0000313" key="5">
    <source>
        <dbReference type="EMBL" id="ERL89049.1"/>
    </source>
</evidence>
<dbReference type="SMART" id="SM00360">
    <property type="entry name" value="RRM"/>
    <property type="match status" value="1"/>
</dbReference>
<dbReference type="CDD" id="cd12373">
    <property type="entry name" value="RRM_SRSF3_like"/>
    <property type="match status" value="1"/>
</dbReference>
<proteinExistence type="predicted"/>
<dbReference type="OrthoDB" id="5970at2759"/>
<dbReference type="InterPro" id="IPR012677">
    <property type="entry name" value="Nucleotide-bd_a/b_plait_sf"/>
</dbReference>
<protein>
    <recommendedName>
        <fullName evidence="4">RRM domain-containing protein</fullName>
    </recommendedName>
</protein>
<feature type="domain" description="RRM" evidence="4">
    <location>
        <begin position="8"/>
        <end position="64"/>
    </location>
</feature>
<feature type="region of interest" description="Disordered" evidence="3">
    <location>
        <begin position="145"/>
        <end position="169"/>
    </location>
</feature>
<dbReference type="SUPFAM" id="SSF54928">
    <property type="entry name" value="RNA-binding domain, RBD"/>
    <property type="match status" value="1"/>
</dbReference>
<name>U4U584_DENPD</name>